<organism evidence="1 2">
    <name type="scientific">Brachyspira aalborgi</name>
    <dbReference type="NCBI Taxonomy" id="29522"/>
    <lineage>
        <taxon>Bacteria</taxon>
        <taxon>Pseudomonadati</taxon>
        <taxon>Spirochaetota</taxon>
        <taxon>Spirochaetia</taxon>
        <taxon>Brachyspirales</taxon>
        <taxon>Brachyspiraceae</taxon>
        <taxon>Brachyspira</taxon>
    </lineage>
</organism>
<accession>A0A5C8GFC4</accession>
<evidence type="ECO:0000313" key="1">
    <source>
        <dbReference type="EMBL" id="TXJ60703.1"/>
    </source>
</evidence>
<dbReference type="GeneID" id="61066807"/>
<sequence>MLGYMVIYTVHGYDDSDNNFRNIVKHVLDNHEYMWLGTTTFIRKDNMNNEHDVNKVKELCNIEKKKLVKDILELKNERIKSYNPNYKLQVIALYAMSS</sequence>
<evidence type="ECO:0000313" key="2">
    <source>
        <dbReference type="Proteomes" id="UP000322188"/>
    </source>
</evidence>
<dbReference type="EMBL" id="SAYK01000004">
    <property type="protein sequence ID" value="TXJ60703.1"/>
    <property type="molecule type" value="Genomic_DNA"/>
</dbReference>
<proteinExistence type="predicted"/>
<dbReference type="AlphaFoldDB" id="A0A5C8GFC4"/>
<dbReference type="RefSeq" id="WP_147560343.1">
    <property type="nucleotide sequence ID" value="NZ_SAYK01000004.1"/>
</dbReference>
<dbReference type="Proteomes" id="UP000322188">
    <property type="component" value="Unassembled WGS sequence"/>
</dbReference>
<protein>
    <submittedName>
        <fullName evidence="1">Uncharacterized protein</fullName>
    </submittedName>
</protein>
<comment type="caution">
    <text evidence="1">The sequence shown here is derived from an EMBL/GenBank/DDBJ whole genome shotgun (WGS) entry which is preliminary data.</text>
</comment>
<gene>
    <name evidence="1" type="ORF">EPJ74_05725</name>
</gene>
<reference evidence="1 2" key="1">
    <citation type="journal article" date="1992" name="Lakartidningen">
        <title>[Penicillin V and not amoxicillin is the first choice preparation in acute otitis].</title>
        <authorList>
            <person name="Kamme C."/>
            <person name="Lundgren K."/>
            <person name="Prellner K."/>
        </authorList>
    </citation>
    <scope>NUCLEOTIDE SEQUENCE [LARGE SCALE GENOMIC DNA]</scope>
    <source>
        <strain evidence="1 2">PC2022III</strain>
    </source>
</reference>
<name>A0A5C8GFC4_9SPIR</name>